<accession>A0A378SK10</accession>
<dbReference type="InterPro" id="IPR001680">
    <property type="entry name" value="WD40_rpt"/>
</dbReference>
<feature type="repeat" description="WD" evidence="3">
    <location>
        <begin position="1238"/>
        <end position="1279"/>
    </location>
</feature>
<evidence type="ECO:0000256" key="3">
    <source>
        <dbReference type="PROSITE-ProRule" id="PRU00221"/>
    </source>
</evidence>
<feature type="repeat" description="WD" evidence="3">
    <location>
        <begin position="1119"/>
        <end position="1153"/>
    </location>
</feature>
<dbReference type="Gene3D" id="3.40.50.10140">
    <property type="entry name" value="Toll/interleukin-1 receptor homology (TIR) domain"/>
    <property type="match status" value="1"/>
</dbReference>
<reference evidence="6 7" key="1">
    <citation type="submission" date="2018-06" db="EMBL/GenBank/DDBJ databases">
        <authorList>
            <consortium name="Pathogen Informatics"/>
            <person name="Doyle S."/>
        </authorList>
    </citation>
    <scope>NUCLEOTIDE SEQUENCE [LARGE SCALE GENOMIC DNA]</scope>
    <source>
        <strain evidence="6 7">NCTC10742</strain>
    </source>
</reference>
<dbReference type="SMART" id="SM00320">
    <property type="entry name" value="WD40"/>
    <property type="match status" value="13"/>
</dbReference>
<dbReference type="InterPro" id="IPR036322">
    <property type="entry name" value="WD40_repeat_dom_sf"/>
</dbReference>
<feature type="repeat" description="WD" evidence="3">
    <location>
        <begin position="905"/>
        <end position="946"/>
    </location>
</feature>
<feature type="repeat" description="WD" evidence="3">
    <location>
        <begin position="1031"/>
        <end position="1063"/>
    </location>
</feature>
<dbReference type="Pfam" id="PF13676">
    <property type="entry name" value="TIR_2"/>
    <property type="match status" value="1"/>
</dbReference>
<feature type="repeat" description="WD" evidence="3">
    <location>
        <begin position="1070"/>
        <end position="1111"/>
    </location>
</feature>
<dbReference type="InterPro" id="IPR019775">
    <property type="entry name" value="WD40_repeat_CS"/>
</dbReference>
<dbReference type="PANTHER" id="PTHR44129">
    <property type="entry name" value="WD REPEAT-CONTAINING PROTEIN POP1"/>
    <property type="match status" value="1"/>
</dbReference>
<dbReference type="PROSITE" id="PS50082">
    <property type="entry name" value="WD_REPEATS_2"/>
    <property type="match status" value="10"/>
</dbReference>
<evidence type="ECO:0000256" key="1">
    <source>
        <dbReference type="ARBA" id="ARBA00022574"/>
    </source>
</evidence>
<evidence type="ECO:0000259" key="5">
    <source>
        <dbReference type="Pfam" id="PF20703"/>
    </source>
</evidence>
<organism evidence="6 7">
    <name type="scientific">Mycolicibacterium gilvum</name>
    <dbReference type="NCBI Taxonomy" id="1804"/>
    <lineage>
        <taxon>Bacteria</taxon>
        <taxon>Bacillati</taxon>
        <taxon>Actinomycetota</taxon>
        <taxon>Actinomycetes</taxon>
        <taxon>Mycobacteriales</taxon>
        <taxon>Mycobacteriaceae</taxon>
        <taxon>Mycolicibacterium</taxon>
    </lineage>
</organism>
<proteinExistence type="predicted"/>
<evidence type="ECO:0000256" key="2">
    <source>
        <dbReference type="ARBA" id="ARBA00022737"/>
    </source>
</evidence>
<dbReference type="InterPro" id="IPR049052">
    <property type="entry name" value="nSTAND1"/>
</dbReference>
<dbReference type="InterPro" id="IPR027417">
    <property type="entry name" value="P-loop_NTPase"/>
</dbReference>
<feature type="repeat" description="WD" evidence="3">
    <location>
        <begin position="788"/>
        <end position="819"/>
    </location>
</feature>
<dbReference type="SUPFAM" id="SSF52540">
    <property type="entry name" value="P-loop containing nucleoside triphosphate hydrolases"/>
    <property type="match status" value="1"/>
</dbReference>
<feature type="repeat" description="WD" evidence="3">
    <location>
        <begin position="1324"/>
        <end position="1354"/>
    </location>
</feature>
<name>A0A378SK10_9MYCO</name>
<dbReference type="CDD" id="cd00200">
    <property type="entry name" value="WD40"/>
    <property type="match status" value="2"/>
</dbReference>
<dbReference type="RefSeq" id="WP_115327064.1">
    <property type="nucleotide sequence ID" value="NZ_JACKST010000014.1"/>
</dbReference>
<dbReference type="Gene3D" id="2.130.10.10">
    <property type="entry name" value="YVTN repeat-like/Quinoprotein amine dehydrogenase"/>
    <property type="match status" value="5"/>
</dbReference>
<gene>
    <name evidence="6" type="ORF">NCTC10742_01929</name>
</gene>
<protein>
    <submittedName>
        <fullName evidence="6">WD-40 repeat-containing protein</fullName>
    </submittedName>
</protein>
<dbReference type="Pfam" id="PF00400">
    <property type="entry name" value="WD40"/>
    <property type="match status" value="10"/>
</dbReference>
<feature type="domain" description="TIR" evidence="4">
    <location>
        <begin position="4"/>
        <end position="117"/>
    </location>
</feature>
<feature type="domain" description="Novel STAND NTPase 1" evidence="5">
    <location>
        <begin position="167"/>
        <end position="595"/>
    </location>
</feature>
<evidence type="ECO:0000313" key="7">
    <source>
        <dbReference type="Proteomes" id="UP000254291"/>
    </source>
</evidence>
<feature type="repeat" description="WD" evidence="3">
    <location>
        <begin position="988"/>
        <end position="1029"/>
    </location>
</feature>
<dbReference type="Pfam" id="PF20703">
    <property type="entry name" value="nSTAND1"/>
    <property type="match status" value="1"/>
</dbReference>
<feature type="repeat" description="WD" evidence="3">
    <location>
        <begin position="1281"/>
        <end position="1322"/>
    </location>
</feature>
<feature type="repeat" description="WD" evidence="3">
    <location>
        <begin position="827"/>
        <end position="852"/>
    </location>
</feature>
<dbReference type="Gene3D" id="3.40.50.300">
    <property type="entry name" value="P-loop containing nucleotide triphosphate hydrolases"/>
    <property type="match status" value="1"/>
</dbReference>
<dbReference type="InterPro" id="IPR035897">
    <property type="entry name" value="Toll_tir_struct_dom_sf"/>
</dbReference>
<dbReference type="SUPFAM" id="SSF52200">
    <property type="entry name" value="Toll/Interleukin receptor TIR domain"/>
    <property type="match status" value="1"/>
</dbReference>
<sequence length="1399" mass="151222">MSRIFLSHSSRDTRQAIALKQWLIEQTPPLANEIFLDVDPGSGLRAGTRWKDALRQANARCEAVICLLSKNWEASHECKVEYRTAENLNKQIFVARLEPSTGDDLTSEWQRCDLFGEGPTTAIDTGQGDPVEFATAGLYRLRDGIRGAGIGAASFVWPPPRDPDRAPYRGWEPLDEADAAVFFGRDAQIVRALDTVRGMRLSGVTSMFVVLGPSGTGKSSFLRAGLLPRLRREDRRFVVMNIVRPERNVLSGDAGFAAALCATRSEFGLSEPSLGEVKAACLAGDADRVISMLAELRQVAADRLLQRGGDGDELVAPTVILPLDQAEELFNAEHAESSERFLDLLRQILDAANGSDLGLAVAATIRTDRFEIMQTHPRLAGLGTALFDDLKPMPATQFKEVIVGPAQRSTEGGRPLQIAVDLVDRLLADAGSGADTLPMLALTLARLYTDYGSTGELTLRQYEGMGGMNRVVQSEIDEVLSRDAVQRTRQLQALRSAFIPWLATINPDNGQPMRRVARLSDLPQDSRGLIDALVAKRLMVSDVRGGTTVVEVALESLLRQWSELAGWLRDERKDLRDADDLIRGAAAWRGSNRNPAWLLEGTRLSEAAALVNRPGFRERLREVHDYLDASHRRQQQERDDEEKRRRGELIAAQEREQAAQERARYAQEQQLTAERHATTLRKRGRVLRSVLALTAVVAVVAVAGLAWAVSANSRAAERFRQATSLRLTSDSLAMMRGTRPGGDIQAIQQMVAARALTSSPDDYALSTIVEQDNNTTKIIPAQGVMAGVSYSPDGSRLAASGADGYVRVWDAESGQPVVDPIPDHQGVSEIAFSPDGQALVTADRDGVLRIFDAGDFSVDHEIDTGTENLSSIAFTSDGSRFATIGNDRVIQVVDTDTGDPVREFPSGHQGYVSELAFSPDGALLLSGSEDGTLQMWDAEAGTAIGPRIETGGMVADVAFRPDGRRFVSSGNSVILWDTQTRKPIGDPLQGHVNAVTTVSFSPDSQVLATGSADATVRVWDADTGAFLWNVMYGHEGRIWGLVYSPDGRHIASASSDGTVRIWNPLGSQPLLGHTAAVRDLSYSPDGEFMASAGEDGTVRLWDPDTHQLLGRPLDAGVPLYALDFSEDSSTLVAGGDGGTVVLWNMGSRQVAGRYETGRAGAIRTLEFEDKGERLSVLDWDGVASVMDIDGQQVGEEVPDVEAITLSPAWNLAATSRMSENNVYVLPIGGDSQGSEVTLEGHTNRVGRLVFNPDGSLLVSASDDTTVRRWNPATGESVGGPLAGHTDEVLDLAFSPDGTRLVTGSADTTARLWDVATGRQIADPYVGHTEHVTSVAFDPDGGSFATGSRDGTVRVRSVTASPEMLCAKLTANMSHKQWDVWVSPDIDYVQACPGLPIAPD</sequence>
<dbReference type="GO" id="GO:0007165">
    <property type="term" value="P:signal transduction"/>
    <property type="evidence" value="ECO:0007669"/>
    <property type="project" value="InterPro"/>
</dbReference>
<dbReference type="InterPro" id="IPR050349">
    <property type="entry name" value="WD_LIS1/nudF_dynein_reg"/>
</dbReference>
<evidence type="ECO:0000259" key="4">
    <source>
        <dbReference type="Pfam" id="PF13676"/>
    </source>
</evidence>
<dbReference type="InterPro" id="IPR020472">
    <property type="entry name" value="WD40_PAC1"/>
</dbReference>
<dbReference type="EMBL" id="UGQM01000001">
    <property type="protein sequence ID" value="STZ42715.1"/>
    <property type="molecule type" value="Genomic_DNA"/>
</dbReference>
<dbReference type="SUPFAM" id="SSF50978">
    <property type="entry name" value="WD40 repeat-like"/>
    <property type="match status" value="2"/>
</dbReference>
<dbReference type="InterPro" id="IPR000157">
    <property type="entry name" value="TIR_dom"/>
</dbReference>
<dbReference type="Proteomes" id="UP000254291">
    <property type="component" value="Unassembled WGS sequence"/>
</dbReference>
<dbReference type="PROSITE" id="PS50294">
    <property type="entry name" value="WD_REPEATS_REGION"/>
    <property type="match status" value="8"/>
</dbReference>
<dbReference type="InterPro" id="IPR015943">
    <property type="entry name" value="WD40/YVTN_repeat-like_dom_sf"/>
</dbReference>
<evidence type="ECO:0000313" key="6">
    <source>
        <dbReference type="EMBL" id="STZ42715.1"/>
    </source>
</evidence>
<dbReference type="PRINTS" id="PR00320">
    <property type="entry name" value="GPROTEINBRPT"/>
</dbReference>
<keyword evidence="2" id="KW-0677">Repeat</keyword>
<dbReference type="PROSITE" id="PS00678">
    <property type="entry name" value="WD_REPEATS_1"/>
    <property type="match status" value="3"/>
</dbReference>
<keyword evidence="1 3" id="KW-0853">WD repeat</keyword>